<dbReference type="Proteomes" id="UP000003963">
    <property type="component" value="Unassembled WGS sequence"/>
</dbReference>
<dbReference type="STRING" id="457427.SSOG_05008"/>
<accession>D9WES9</accession>
<proteinExistence type="predicted"/>
<dbReference type="InterPro" id="IPR019239">
    <property type="entry name" value="VapB_antitoxin"/>
</dbReference>
<sequence length="106" mass="11803">MSQANAQLRRYRKRGRFDIIRVLVPWKLEEVGMARTVIDLDDDLLAEAQTALGTTTKVGTVNAALLEVVKRLRRQEFFDAIDSGEIDLTYDARNEVAPGSPDQAAA</sequence>
<name>D9WES9_9ACTN</name>
<dbReference type="EMBL" id="GG657754">
    <property type="protein sequence ID" value="EFL25294.1"/>
    <property type="molecule type" value="Genomic_DNA"/>
</dbReference>
<dbReference type="Pfam" id="PF09957">
    <property type="entry name" value="VapB_antitoxin"/>
    <property type="match status" value="1"/>
</dbReference>
<evidence type="ECO:0000313" key="2">
    <source>
        <dbReference type="Proteomes" id="UP000003963"/>
    </source>
</evidence>
<reference evidence="1 2" key="1">
    <citation type="submission" date="2009-02" db="EMBL/GenBank/DDBJ databases">
        <title>Annotation of Streptomyces hygroscopicus strain ATCC 53653.</title>
        <authorList>
            <consortium name="The Broad Institute Genome Sequencing Platform"/>
            <consortium name="Broad Institute Microbial Sequencing Center"/>
            <person name="Fischbach M."/>
            <person name="Godfrey P."/>
            <person name="Ward D."/>
            <person name="Young S."/>
            <person name="Zeng Q."/>
            <person name="Koehrsen M."/>
            <person name="Alvarado L."/>
            <person name="Berlin A.M."/>
            <person name="Bochicchio J."/>
            <person name="Borenstein D."/>
            <person name="Chapman S.B."/>
            <person name="Chen Z."/>
            <person name="Engels R."/>
            <person name="Freedman E."/>
            <person name="Gellesch M."/>
            <person name="Goldberg J."/>
            <person name="Griggs A."/>
            <person name="Gujja S."/>
            <person name="Heilman E.R."/>
            <person name="Heiman D.I."/>
            <person name="Hepburn T.A."/>
            <person name="Howarth C."/>
            <person name="Jen D."/>
            <person name="Larson L."/>
            <person name="Lewis B."/>
            <person name="Mehta T."/>
            <person name="Park D."/>
            <person name="Pearson M."/>
            <person name="Richards J."/>
            <person name="Roberts A."/>
            <person name="Saif S."/>
            <person name="Shea T.D."/>
            <person name="Shenoy N."/>
            <person name="Sisk P."/>
            <person name="Stolte C."/>
            <person name="Sykes S.N."/>
            <person name="Thomson T."/>
            <person name="Walk T."/>
            <person name="White J."/>
            <person name="Yandava C."/>
            <person name="Straight P."/>
            <person name="Clardy J."/>
            <person name="Hung D."/>
            <person name="Kolter R."/>
            <person name="Mekalanos J."/>
            <person name="Walker S."/>
            <person name="Walsh C.T."/>
            <person name="Wieland-Brown L.C."/>
            <person name="Haas B."/>
            <person name="Nusbaum C."/>
            <person name="Birren B."/>
        </authorList>
    </citation>
    <scope>NUCLEOTIDE SEQUENCE [LARGE SCALE GENOMIC DNA]</scope>
    <source>
        <strain evidence="1 2">ATCC 53653</strain>
    </source>
</reference>
<dbReference type="AlphaFoldDB" id="D9WES9"/>
<dbReference type="HOGENOM" id="CLU_2221726_0_0_11"/>
<dbReference type="RefSeq" id="WP_009717098.1">
    <property type="nucleotide sequence ID" value="NZ_GG657754.1"/>
</dbReference>
<keyword evidence="2" id="KW-1185">Reference proteome</keyword>
<organism evidence="1 2">
    <name type="scientific">Streptomyces himastatinicus ATCC 53653</name>
    <dbReference type="NCBI Taxonomy" id="457427"/>
    <lineage>
        <taxon>Bacteria</taxon>
        <taxon>Bacillati</taxon>
        <taxon>Actinomycetota</taxon>
        <taxon>Actinomycetes</taxon>
        <taxon>Kitasatosporales</taxon>
        <taxon>Streptomycetaceae</taxon>
        <taxon>Streptomyces</taxon>
        <taxon>Streptomyces violaceusniger group</taxon>
    </lineage>
</organism>
<evidence type="ECO:0000313" key="1">
    <source>
        <dbReference type="EMBL" id="EFL25294.1"/>
    </source>
</evidence>
<gene>
    <name evidence="1" type="ORF">SSOG_05008</name>
</gene>
<protein>
    <submittedName>
        <fullName evidence="1">Uncharacterized protein</fullName>
    </submittedName>
</protein>